<feature type="region of interest" description="Disordered" evidence="1">
    <location>
        <begin position="56"/>
        <end position="95"/>
    </location>
</feature>
<dbReference type="EMBL" id="KZ110599">
    <property type="protein sequence ID" value="OSX60801.1"/>
    <property type="molecule type" value="Genomic_DNA"/>
</dbReference>
<sequence>MASFVSSQTDSRPTLPPLHALGLPDPRNTYELPGAHDSYDPHVQLQAAVEQMQLNDRQTQRSTYHGRVRQASVSSTTSSCTASSRSSSPVAGSLPYPISDRISFKRTTFEDANAMMIVIPEVPPVPPLPGTPRTASNPAPGVWVVTGPAVELFRRHPERPVSKAARIHPYRISRISRHTPKPQSPPSA</sequence>
<feature type="compositionally biased region" description="Basic residues" evidence="1">
    <location>
        <begin position="165"/>
        <end position="180"/>
    </location>
</feature>
<protein>
    <submittedName>
        <fullName evidence="2">Uncharacterized protein</fullName>
    </submittedName>
</protein>
<keyword evidence="3" id="KW-1185">Reference proteome</keyword>
<feature type="region of interest" description="Disordered" evidence="1">
    <location>
        <begin position="1"/>
        <end position="41"/>
    </location>
</feature>
<reference evidence="2 3" key="1">
    <citation type="submission" date="2017-04" db="EMBL/GenBank/DDBJ databases">
        <title>Genome Sequence of the Model Brown-Rot Fungus Postia placenta SB12.</title>
        <authorList>
            <consortium name="DOE Joint Genome Institute"/>
            <person name="Gaskell J."/>
            <person name="Kersten P."/>
            <person name="Larrondo L.F."/>
            <person name="Canessa P."/>
            <person name="Martinez D."/>
            <person name="Hibbett D."/>
            <person name="Schmoll M."/>
            <person name="Kubicek C.P."/>
            <person name="Martinez A.T."/>
            <person name="Yadav J."/>
            <person name="Master E."/>
            <person name="Magnuson J.K."/>
            <person name="James T."/>
            <person name="Yaver D."/>
            <person name="Berka R."/>
            <person name="Labutti K."/>
            <person name="Lipzen A."/>
            <person name="Aerts A."/>
            <person name="Barry K."/>
            <person name="Henrissat B."/>
            <person name="Blanchette R."/>
            <person name="Grigoriev I."/>
            <person name="Cullen D."/>
        </authorList>
    </citation>
    <scope>NUCLEOTIDE SEQUENCE [LARGE SCALE GENOMIC DNA]</scope>
    <source>
        <strain evidence="2 3">MAD-698-R-SB12</strain>
    </source>
</reference>
<gene>
    <name evidence="2" type="ORF">POSPLADRAFT_1047166</name>
</gene>
<evidence type="ECO:0000313" key="3">
    <source>
        <dbReference type="Proteomes" id="UP000194127"/>
    </source>
</evidence>
<evidence type="ECO:0000256" key="1">
    <source>
        <dbReference type="SAM" id="MobiDB-lite"/>
    </source>
</evidence>
<name>A0A1X6MWR9_9APHY</name>
<feature type="region of interest" description="Disordered" evidence="1">
    <location>
        <begin position="156"/>
        <end position="188"/>
    </location>
</feature>
<dbReference type="OrthoDB" id="3267542at2759"/>
<dbReference type="Proteomes" id="UP000194127">
    <property type="component" value="Unassembled WGS sequence"/>
</dbReference>
<proteinExistence type="predicted"/>
<dbReference type="AlphaFoldDB" id="A0A1X6MWR9"/>
<dbReference type="GeneID" id="36324171"/>
<accession>A0A1X6MWR9</accession>
<feature type="compositionally biased region" description="Polar residues" evidence="1">
    <location>
        <begin position="1"/>
        <end position="12"/>
    </location>
</feature>
<evidence type="ECO:0000313" key="2">
    <source>
        <dbReference type="EMBL" id="OSX60801.1"/>
    </source>
</evidence>
<organism evidence="2 3">
    <name type="scientific">Postia placenta MAD-698-R-SB12</name>
    <dbReference type="NCBI Taxonomy" id="670580"/>
    <lineage>
        <taxon>Eukaryota</taxon>
        <taxon>Fungi</taxon>
        <taxon>Dikarya</taxon>
        <taxon>Basidiomycota</taxon>
        <taxon>Agaricomycotina</taxon>
        <taxon>Agaricomycetes</taxon>
        <taxon>Polyporales</taxon>
        <taxon>Adustoporiaceae</taxon>
        <taxon>Rhodonia</taxon>
    </lineage>
</organism>
<dbReference type="RefSeq" id="XP_024337595.1">
    <property type="nucleotide sequence ID" value="XM_024479221.1"/>
</dbReference>
<feature type="compositionally biased region" description="Low complexity" evidence="1">
    <location>
        <begin position="69"/>
        <end position="93"/>
    </location>
</feature>